<dbReference type="EC" id="1.1.1.35" evidence="15"/>
<evidence type="ECO:0000256" key="2">
    <source>
        <dbReference type="ARBA" id="ARBA00005005"/>
    </source>
</evidence>
<proteinExistence type="predicted"/>
<dbReference type="Gene3D" id="3.40.50.720">
    <property type="entry name" value="NAD(P)-binding Rossmann-like Domain"/>
    <property type="match status" value="1"/>
</dbReference>
<evidence type="ECO:0000256" key="1">
    <source>
        <dbReference type="ARBA" id="ARBA00004275"/>
    </source>
</evidence>
<dbReference type="Pfam" id="PF02737">
    <property type="entry name" value="3HCDH_N"/>
    <property type="match status" value="1"/>
</dbReference>
<name>A0ABU0JDT5_9HYPH</name>
<keyword evidence="5 15" id="KW-0560">Oxidoreductase</keyword>
<evidence type="ECO:0000259" key="14">
    <source>
        <dbReference type="Pfam" id="PF02737"/>
    </source>
</evidence>
<dbReference type="InterPro" id="IPR036291">
    <property type="entry name" value="NAD(P)-bd_dom_sf"/>
</dbReference>
<evidence type="ECO:0000256" key="4">
    <source>
        <dbReference type="ARBA" id="ARBA00022963"/>
    </source>
</evidence>
<evidence type="ECO:0000256" key="8">
    <source>
        <dbReference type="ARBA" id="ARBA00023140"/>
    </source>
</evidence>
<evidence type="ECO:0000259" key="13">
    <source>
        <dbReference type="Pfam" id="PF00725"/>
    </source>
</evidence>
<feature type="domain" description="3-hydroxyacyl-CoA dehydrogenase C-terminal" evidence="13">
    <location>
        <begin position="471"/>
        <end position="562"/>
    </location>
</feature>
<dbReference type="SUPFAM" id="SSF52096">
    <property type="entry name" value="ClpP/crotonase"/>
    <property type="match status" value="1"/>
</dbReference>
<keyword evidence="6" id="KW-0520">NAD</keyword>
<dbReference type="EMBL" id="JAUSVX010000009">
    <property type="protein sequence ID" value="MDQ0471676.1"/>
    <property type="molecule type" value="Genomic_DNA"/>
</dbReference>
<keyword evidence="16" id="KW-1185">Reference proteome</keyword>
<evidence type="ECO:0000256" key="3">
    <source>
        <dbReference type="ARBA" id="ARBA00022832"/>
    </source>
</evidence>
<dbReference type="Gene3D" id="1.10.1040.50">
    <property type="match status" value="1"/>
</dbReference>
<dbReference type="Gene3D" id="3.90.226.10">
    <property type="entry name" value="2-enoyl-CoA Hydratase, Chain A, domain 1"/>
    <property type="match status" value="1"/>
</dbReference>
<reference evidence="15 16" key="1">
    <citation type="submission" date="2023-07" db="EMBL/GenBank/DDBJ databases">
        <title>Genomic Encyclopedia of Type Strains, Phase IV (KMG-IV): sequencing the most valuable type-strain genomes for metagenomic binning, comparative biology and taxonomic classification.</title>
        <authorList>
            <person name="Goeker M."/>
        </authorList>
    </citation>
    <scope>NUCLEOTIDE SEQUENCE [LARGE SCALE GENOMIC DNA]</scope>
    <source>
        <strain evidence="15 16">DSM 19619</strain>
    </source>
</reference>
<evidence type="ECO:0000256" key="7">
    <source>
        <dbReference type="ARBA" id="ARBA00023098"/>
    </source>
</evidence>
<comment type="catalytic activity">
    <reaction evidence="12">
        <text>a (3S)-3-hydroxyacyl-CoA + NAD(+) = a 3-oxoacyl-CoA + NADH + H(+)</text>
        <dbReference type="Rhea" id="RHEA:22432"/>
        <dbReference type="ChEBI" id="CHEBI:15378"/>
        <dbReference type="ChEBI" id="CHEBI:57318"/>
        <dbReference type="ChEBI" id="CHEBI:57540"/>
        <dbReference type="ChEBI" id="CHEBI:57945"/>
        <dbReference type="ChEBI" id="CHEBI:90726"/>
        <dbReference type="EC" id="1.1.1.35"/>
    </reaction>
</comment>
<dbReference type="InterPro" id="IPR001753">
    <property type="entry name" value="Enoyl-CoA_hydra/iso"/>
</dbReference>
<evidence type="ECO:0000256" key="9">
    <source>
        <dbReference type="ARBA" id="ARBA00023235"/>
    </source>
</evidence>
<evidence type="ECO:0000256" key="10">
    <source>
        <dbReference type="ARBA" id="ARBA00023239"/>
    </source>
</evidence>
<evidence type="ECO:0000313" key="15">
    <source>
        <dbReference type="EMBL" id="MDQ0471676.1"/>
    </source>
</evidence>
<evidence type="ECO:0000256" key="5">
    <source>
        <dbReference type="ARBA" id="ARBA00023002"/>
    </source>
</evidence>
<keyword evidence="11" id="KW-0511">Multifunctional enzyme</keyword>
<comment type="subcellular location">
    <subcellularLocation>
        <location evidence="1">Peroxisome</location>
    </subcellularLocation>
</comment>
<keyword evidence="4" id="KW-0442">Lipid degradation</keyword>
<keyword evidence="3" id="KW-0276">Fatty acid metabolism</keyword>
<dbReference type="Pfam" id="PF00725">
    <property type="entry name" value="3HCDH"/>
    <property type="match status" value="1"/>
</dbReference>
<dbReference type="InterPro" id="IPR029045">
    <property type="entry name" value="ClpP/crotonase-like_dom_sf"/>
</dbReference>
<dbReference type="SUPFAM" id="SSF48179">
    <property type="entry name" value="6-phosphogluconate dehydrogenase C-terminal domain-like"/>
    <property type="match status" value="2"/>
</dbReference>
<dbReference type="PANTHER" id="PTHR23309">
    <property type="entry name" value="3-HYDROXYACYL-COA DEHYROGENASE"/>
    <property type="match status" value="1"/>
</dbReference>
<evidence type="ECO:0000313" key="16">
    <source>
        <dbReference type="Proteomes" id="UP001242480"/>
    </source>
</evidence>
<dbReference type="RefSeq" id="WP_307277238.1">
    <property type="nucleotide sequence ID" value="NZ_JAUSVX010000009.1"/>
</dbReference>
<dbReference type="SUPFAM" id="SSF51735">
    <property type="entry name" value="NAD(P)-binding Rossmann-fold domains"/>
    <property type="match status" value="1"/>
</dbReference>
<accession>A0ABU0JDT5</accession>
<dbReference type="GO" id="GO:0003857">
    <property type="term" value="F:(3S)-3-hydroxyacyl-CoA dehydrogenase (NAD+) activity"/>
    <property type="evidence" value="ECO:0007669"/>
    <property type="project" value="UniProtKB-EC"/>
</dbReference>
<dbReference type="InterPro" id="IPR006176">
    <property type="entry name" value="3-OHacyl-CoA_DH_NAD-bd"/>
</dbReference>
<organism evidence="15 16">
    <name type="scientific">Labrys wisconsinensis</name>
    <dbReference type="NCBI Taxonomy" id="425677"/>
    <lineage>
        <taxon>Bacteria</taxon>
        <taxon>Pseudomonadati</taxon>
        <taxon>Pseudomonadota</taxon>
        <taxon>Alphaproteobacteria</taxon>
        <taxon>Hyphomicrobiales</taxon>
        <taxon>Xanthobacteraceae</taxon>
        <taxon>Labrys</taxon>
    </lineage>
</organism>
<keyword evidence="10" id="KW-0456">Lyase</keyword>
<evidence type="ECO:0000256" key="11">
    <source>
        <dbReference type="ARBA" id="ARBA00023268"/>
    </source>
</evidence>
<keyword evidence="8" id="KW-0576">Peroxisome</keyword>
<feature type="domain" description="3-hydroxyacyl-CoA dehydrogenase NAD binding" evidence="14">
    <location>
        <begin position="291"/>
        <end position="466"/>
    </location>
</feature>
<evidence type="ECO:0000256" key="12">
    <source>
        <dbReference type="ARBA" id="ARBA00049556"/>
    </source>
</evidence>
<keyword evidence="9" id="KW-0413">Isomerase</keyword>
<evidence type="ECO:0000256" key="6">
    <source>
        <dbReference type="ARBA" id="ARBA00023027"/>
    </source>
</evidence>
<dbReference type="InterPro" id="IPR006108">
    <property type="entry name" value="3HC_DH_C"/>
</dbReference>
<comment type="pathway">
    <text evidence="2">Lipid metabolism; fatty acid beta-oxidation.</text>
</comment>
<dbReference type="InterPro" id="IPR008927">
    <property type="entry name" value="6-PGluconate_DH-like_C_sf"/>
</dbReference>
<sequence>MTMSITRTGSVAVVSIDNPPVNALSQQLRADLLEAVRQLDADDAVKAVVLVCAGRTFMAGADVGELGRPPQPPHLPAVVAGIEGARKPWVAAIHGSALGGGLEVALGCAYRVAAASASLGLPEVKLGIIPGAGGTVRLPRLVGPAAAVDLVTSGSPVGAARARELGLVDAVIDGDLRTGAIALARDIADKPAPQPISSRPVPAVEAGFWERAEQAVAARARQELAPLRALASLRNASMTDFAGAMAYERATFLELRDSAQAAALRHVFFAERAAPRPPELAGVTPRDIRSAAVVGGGTMGAGIAAALRDASLPVVLVERDAEAVERGLAGIRAIFEASVKRGRMTAEMAAERMAGIVGSEDYGRLAETDLVVEAVFEDMAVKRAVFGRLSDACRPDAVLATNTSYLDPNRIGDGLARPERFLGLHFFSPAHVMKLLEIVPADATEPQVLATGFALARLLGKIPVRAGICEGFIGNRILKATRAQAERLLLAGATPSAVDAAMRAFGLPMGPLEAQDLGGLDIAAFQRKAARARGEAPFAPIADRLCAAGRLGQKAGGGWYDYADGDRRPSPSDRVAEIIANEASGRDRLHWDERSIADAIVLPMVSEGAAILDEKIALRSADIDLVQIHGYGFPRWRGGLMHHALVRGLRDVVDGLERLSSQGLAAPPSRALIRAAAAGAFDDP</sequence>
<dbReference type="Proteomes" id="UP001242480">
    <property type="component" value="Unassembled WGS sequence"/>
</dbReference>
<comment type="caution">
    <text evidence="15">The sequence shown here is derived from an EMBL/GenBank/DDBJ whole genome shotgun (WGS) entry which is preliminary data.</text>
</comment>
<protein>
    <submittedName>
        <fullName evidence="15">3-hydroxyacyl-CoA dehydrogenase</fullName>
        <ecNumber evidence="15">1.1.1.35</ecNumber>
    </submittedName>
</protein>
<keyword evidence="7" id="KW-0443">Lipid metabolism</keyword>
<gene>
    <name evidence="15" type="ORF">QO011_004701</name>
</gene>
<dbReference type="CDD" id="cd06558">
    <property type="entry name" value="crotonase-like"/>
    <property type="match status" value="1"/>
</dbReference>
<dbReference type="Pfam" id="PF00378">
    <property type="entry name" value="ECH_1"/>
    <property type="match status" value="1"/>
</dbReference>